<feature type="transmembrane region" description="Helical" evidence="2">
    <location>
        <begin position="341"/>
        <end position="361"/>
    </location>
</feature>
<comment type="caution">
    <text evidence="3">The sequence shown here is derived from an EMBL/GenBank/DDBJ whole genome shotgun (WGS) entry which is preliminary data.</text>
</comment>
<dbReference type="EMBL" id="POTC01000006">
    <property type="protein sequence ID" value="POF63585.1"/>
    <property type="molecule type" value="Genomic_DNA"/>
</dbReference>
<protein>
    <submittedName>
        <fullName evidence="3">Uncharacterized protein</fullName>
    </submittedName>
</protein>
<evidence type="ECO:0000313" key="3">
    <source>
        <dbReference type="EMBL" id="POF63585.1"/>
    </source>
</evidence>
<evidence type="ECO:0000256" key="1">
    <source>
        <dbReference type="SAM" id="MobiDB-lite"/>
    </source>
</evidence>
<feature type="transmembrane region" description="Helical" evidence="2">
    <location>
        <begin position="58"/>
        <end position="77"/>
    </location>
</feature>
<organism evidence="3 4">
    <name type="scientific">Novacetimonas maltaceti</name>
    <dbReference type="NCBI Taxonomy" id="1203393"/>
    <lineage>
        <taxon>Bacteria</taxon>
        <taxon>Pseudomonadati</taxon>
        <taxon>Pseudomonadota</taxon>
        <taxon>Alphaproteobacteria</taxon>
        <taxon>Acetobacterales</taxon>
        <taxon>Acetobacteraceae</taxon>
        <taxon>Novacetimonas</taxon>
    </lineage>
</organism>
<evidence type="ECO:0000256" key="2">
    <source>
        <dbReference type="SAM" id="Phobius"/>
    </source>
</evidence>
<accession>A0A2S3W3X5</accession>
<keyword evidence="2" id="KW-0812">Transmembrane</keyword>
<keyword evidence="2" id="KW-1133">Transmembrane helix</keyword>
<reference evidence="3 4" key="1">
    <citation type="submission" date="2018-01" db="EMBL/GenBank/DDBJ databases">
        <title>Draft Genome Sequence of Komagataeibacter maltaceti LMG 1529, a Vinegar Producing Acetic Acid Bacterium Isolated from Malt Vinegar Brewery Acetifiers.</title>
        <authorList>
            <person name="Zhang Q."/>
            <person name="Hollensteiner J."/>
            <person name="Poehlein A."/>
            <person name="Daniel R."/>
        </authorList>
    </citation>
    <scope>NUCLEOTIDE SEQUENCE [LARGE SCALE GENOMIC DNA]</scope>
    <source>
        <strain evidence="3 4">LMG 1529</strain>
    </source>
</reference>
<gene>
    <name evidence="3" type="ORF">KMAL_07650</name>
</gene>
<proteinExistence type="predicted"/>
<keyword evidence="4" id="KW-1185">Reference proteome</keyword>
<feature type="transmembrane region" description="Helical" evidence="2">
    <location>
        <begin position="17"/>
        <end position="37"/>
    </location>
</feature>
<feature type="compositionally biased region" description="Low complexity" evidence="1">
    <location>
        <begin position="473"/>
        <end position="488"/>
    </location>
</feature>
<dbReference type="Proteomes" id="UP000237344">
    <property type="component" value="Unassembled WGS sequence"/>
</dbReference>
<sequence>MTLLDFEQYRESRNRRAYVPLMLFLTVIYLAFELAFNARLLDITGTFATRHDVDAIEFYGRVISGLALTLAVWGMILRHANATYQPSRTVISTLFWAAALLLPATYFGEKMLLDRIVAHSTGEQRRDAMFLQYIKRDIVRGTIDAQQITLDAAVRQSPEGKAFLSILPLMAMSVDNIDEKAQEKVKEAMASTVRQDMGGSDGHVFNEQFVGPAEQIRAKFNRYEDLAAAFVRSGRTRHARTVYENALANEITGTRDFIPPGLKFDAFANLPPFVATMRAALKVPDDIPISASMTAEQFAAQVREPMVTQEVERRIAELDYQPETFLDGQEHATIGREAMEAVIAPALALVFSVLGALVHLYKSAYYLLYSVRTPTALAHGIVSCLLVGVIIFLVRSPNEITRSKLFTSLEEQVNSASHWGMGHVLNTSVRWMIQAQPRFYPFNEADRRMLHLTFGTRDLDTSEKAAPAPALRDTATQDTTTQDTTAQDSNAKDAAPPSP</sequence>
<feature type="region of interest" description="Disordered" evidence="1">
    <location>
        <begin position="460"/>
        <end position="499"/>
    </location>
</feature>
<feature type="transmembrane region" description="Helical" evidence="2">
    <location>
        <begin position="376"/>
        <end position="394"/>
    </location>
</feature>
<name>A0A2S3W3X5_9PROT</name>
<dbReference type="OrthoDB" id="7282632at2"/>
<dbReference type="AlphaFoldDB" id="A0A2S3W3X5"/>
<evidence type="ECO:0000313" key="4">
    <source>
        <dbReference type="Proteomes" id="UP000237344"/>
    </source>
</evidence>
<keyword evidence="2" id="KW-0472">Membrane</keyword>
<dbReference type="RefSeq" id="WP_110094439.1">
    <property type="nucleotide sequence ID" value="NZ_NKUE01000013.1"/>
</dbReference>